<evidence type="ECO:0000256" key="1">
    <source>
        <dbReference type="SAM" id="MobiDB-lite"/>
    </source>
</evidence>
<accession>A0A9N9K5M0</accession>
<organism evidence="2 3">
    <name type="scientific">Dentiscutata erythropus</name>
    <dbReference type="NCBI Taxonomy" id="1348616"/>
    <lineage>
        <taxon>Eukaryota</taxon>
        <taxon>Fungi</taxon>
        <taxon>Fungi incertae sedis</taxon>
        <taxon>Mucoromycota</taxon>
        <taxon>Glomeromycotina</taxon>
        <taxon>Glomeromycetes</taxon>
        <taxon>Diversisporales</taxon>
        <taxon>Gigasporaceae</taxon>
        <taxon>Dentiscutata</taxon>
    </lineage>
</organism>
<feature type="region of interest" description="Disordered" evidence="1">
    <location>
        <begin position="77"/>
        <end position="102"/>
    </location>
</feature>
<dbReference type="Proteomes" id="UP000789405">
    <property type="component" value="Unassembled WGS sequence"/>
</dbReference>
<proteinExistence type="predicted"/>
<gene>
    <name evidence="2" type="ORF">DERYTH_LOCUS25720</name>
</gene>
<keyword evidence="3" id="KW-1185">Reference proteome</keyword>
<dbReference type="EMBL" id="CAJVPY010049470">
    <property type="protein sequence ID" value="CAG8812955.1"/>
    <property type="molecule type" value="Genomic_DNA"/>
</dbReference>
<evidence type="ECO:0000313" key="2">
    <source>
        <dbReference type="EMBL" id="CAG8812955.1"/>
    </source>
</evidence>
<protein>
    <submittedName>
        <fullName evidence="2">1490_t:CDS:1</fullName>
    </submittedName>
</protein>
<dbReference type="OrthoDB" id="2487276at2759"/>
<reference evidence="2" key="1">
    <citation type="submission" date="2021-06" db="EMBL/GenBank/DDBJ databases">
        <authorList>
            <person name="Kallberg Y."/>
            <person name="Tangrot J."/>
            <person name="Rosling A."/>
        </authorList>
    </citation>
    <scope>NUCLEOTIDE SEQUENCE</scope>
    <source>
        <strain evidence="2">MA453B</strain>
    </source>
</reference>
<comment type="caution">
    <text evidence="2">The sequence shown here is derived from an EMBL/GenBank/DDBJ whole genome shotgun (WGS) entry which is preliminary data.</text>
</comment>
<sequence>STHPLPFSTTIKLLEEERNFETTTTSSFTSDTLELPELTLLYSSSSYFPSSQSSIVPIQVDPDTWTTSLIQQIKGGDYFESPKPKITTSDNAHSSNKSSSHS</sequence>
<feature type="compositionally biased region" description="Low complexity" evidence="1">
    <location>
        <begin position="89"/>
        <end position="102"/>
    </location>
</feature>
<feature type="non-terminal residue" evidence="2">
    <location>
        <position position="1"/>
    </location>
</feature>
<dbReference type="AlphaFoldDB" id="A0A9N9K5M0"/>
<name>A0A9N9K5M0_9GLOM</name>
<evidence type="ECO:0000313" key="3">
    <source>
        <dbReference type="Proteomes" id="UP000789405"/>
    </source>
</evidence>